<evidence type="ECO:0000256" key="2">
    <source>
        <dbReference type="ARBA" id="ARBA00005695"/>
    </source>
</evidence>
<comment type="similarity">
    <text evidence="2">Belongs to the bacterial solute-binding protein 5 family.</text>
</comment>
<dbReference type="Gene3D" id="3.10.105.10">
    <property type="entry name" value="Dipeptide-binding Protein, Domain 3"/>
    <property type="match status" value="1"/>
</dbReference>
<dbReference type="PROSITE" id="PS51257">
    <property type="entry name" value="PROKAR_LIPOPROTEIN"/>
    <property type="match status" value="1"/>
</dbReference>
<proteinExistence type="inferred from homology"/>
<dbReference type="PROSITE" id="PS01040">
    <property type="entry name" value="SBP_BACTERIAL_5"/>
    <property type="match status" value="1"/>
</dbReference>
<comment type="caution">
    <text evidence="7">The sequence shown here is derived from an EMBL/GenBank/DDBJ whole genome shotgun (WGS) entry which is preliminary data.</text>
</comment>
<evidence type="ECO:0000256" key="1">
    <source>
        <dbReference type="ARBA" id="ARBA00004193"/>
    </source>
</evidence>
<dbReference type="OrthoDB" id="9801912at2"/>
<dbReference type="SUPFAM" id="SSF53850">
    <property type="entry name" value="Periplasmic binding protein-like II"/>
    <property type="match status" value="1"/>
</dbReference>
<evidence type="ECO:0000256" key="4">
    <source>
        <dbReference type="ARBA" id="ARBA00022729"/>
    </source>
</evidence>
<dbReference type="PIRSF" id="PIRSF002741">
    <property type="entry name" value="MppA"/>
    <property type="match status" value="1"/>
</dbReference>
<dbReference type="Pfam" id="PF00496">
    <property type="entry name" value="SBP_bac_5"/>
    <property type="match status" value="1"/>
</dbReference>
<accession>A0A318TYX4</accession>
<feature type="signal peptide" evidence="5">
    <location>
        <begin position="1"/>
        <end position="18"/>
    </location>
</feature>
<dbReference type="GO" id="GO:0042597">
    <property type="term" value="C:periplasmic space"/>
    <property type="evidence" value="ECO:0007669"/>
    <property type="project" value="UniProtKB-ARBA"/>
</dbReference>
<dbReference type="PANTHER" id="PTHR30290:SF10">
    <property type="entry name" value="PERIPLASMIC OLIGOPEPTIDE-BINDING PROTEIN-RELATED"/>
    <property type="match status" value="1"/>
</dbReference>
<evidence type="ECO:0000259" key="6">
    <source>
        <dbReference type="Pfam" id="PF00496"/>
    </source>
</evidence>
<evidence type="ECO:0000313" key="7">
    <source>
        <dbReference type="EMBL" id="PYF08907.1"/>
    </source>
</evidence>
<name>A0A318TYX4_9BACL</name>
<dbReference type="InterPro" id="IPR023765">
    <property type="entry name" value="SBP_5_CS"/>
</dbReference>
<dbReference type="CDD" id="cd08504">
    <property type="entry name" value="PBP2_OppA"/>
    <property type="match status" value="1"/>
</dbReference>
<dbReference type="GO" id="GO:0015833">
    <property type="term" value="P:peptide transport"/>
    <property type="evidence" value="ECO:0007669"/>
    <property type="project" value="TreeGrafter"/>
</dbReference>
<keyword evidence="8" id="KW-1185">Reference proteome</keyword>
<dbReference type="RefSeq" id="WP_107934650.1">
    <property type="nucleotide sequence ID" value="NZ_CP085009.1"/>
</dbReference>
<evidence type="ECO:0000313" key="8">
    <source>
        <dbReference type="Proteomes" id="UP000247416"/>
    </source>
</evidence>
<dbReference type="AlphaFoldDB" id="A0A318TYX4"/>
<sequence>MRKLWLLLLATVSVLVLAACSDKGDESSEKEVSEYRTVYSGEIKTLNYLKTSETNEFAVAANLVDGLIEYDQYGIVQPGLAEEWSSNDDATVWTFKLREGVKWVTHDGEEYADVVAQDFVDGLNYVLDAKNESSTAWIATVVKNGDAFYNGEVTDFTEVGVKALDDHTVEYTLENPTPYFLSMLNYVCFFPVNGEFLAEKGESFGTTNENFLYNGSYILDKFEPQNERVLVKNDTYWDKENVLIDRIRYKYNKEAGTVAPELFLRGEVDAASIPTSVIDEWFNDEEKKSQVRQSQNNFYTYFYALNFDPQFDAEYEPENWKVVVNNKNFRKSLYHGLDRVSAMLTTEPYNPNDMLSNTITPKNFVDVEGVDYTQLAPLADVTNTDSFNSDLAKEFKETAMAELDGKATFPVKVLMPYNSGSPDWANRAQVVEQQLEGLLGTDYIDVIVEAGPSTGFLGEVRRPGKFALLEVNWGPDYADPASYTDPFTEGGSYNKPEFAEGYKDSNGKSTYQNMVDAAKSEMDLAKRYELFAKAESFLIEEAFVIPYAVGGTGYIASKLNPFEAQYSPFGVTAEKFKGQNLLDKPMSNDEFKEAQAAWEQERAEALANAEK</sequence>
<gene>
    <name evidence="7" type="ORF">BJ095_101128</name>
</gene>
<feature type="chain" id="PRO_5039093520" evidence="5">
    <location>
        <begin position="19"/>
        <end position="611"/>
    </location>
</feature>
<keyword evidence="4 5" id="KW-0732">Signal</keyword>
<dbReference type="InterPro" id="IPR039424">
    <property type="entry name" value="SBP_5"/>
</dbReference>
<feature type="domain" description="Solute-binding protein family 5" evidence="6">
    <location>
        <begin position="76"/>
        <end position="493"/>
    </location>
</feature>
<dbReference type="InterPro" id="IPR030678">
    <property type="entry name" value="Peptide/Ni-bd"/>
</dbReference>
<dbReference type="PANTHER" id="PTHR30290">
    <property type="entry name" value="PERIPLASMIC BINDING COMPONENT OF ABC TRANSPORTER"/>
    <property type="match status" value="1"/>
</dbReference>
<dbReference type="Gene3D" id="3.90.76.10">
    <property type="entry name" value="Dipeptide-binding Protein, Domain 1"/>
    <property type="match status" value="1"/>
</dbReference>
<dbReference type="GO" id="GO:0043190">
    <property type="term" value="C:ATP-binding cassette (ABC) transporter complex"/>
    <property type="evidence" value="ECO:0007669"/>
    <property type="project" value="InterPro"/>
</dbReference>
<dbReference type="Proteomes" id="UP000247416">
    <property type="component" value="Unassembled WGS sequence"/>
</dbReference>
<evidence type="ECO:0000256" key="5">
    <source>
        <dbReference type="SAM" id="SignalP"/>
    </source>
</evidence>
<keyword evidence="3" id="KW-0813">Transport</keyword>
<dbReference type="GO" id="GO:1904680">
    <property type="term" value="F:peptide transmembrane transporter activity"/>
    <property type="evidence" value="ECO:0007669"/>
    <property type="project" value="TreeGrafter"/>
</dbReference>
<dbReference type="Gene3D" id="3.40.190.10">
    <property type="entry name" value="Periplasmic binding protein-like II"/>
    <property type="match status" value="1"/>
</dbReference>
<dbReference type="EMBL" id="QJTJ01000001">
    <property type="protein sequence ID" value="PYF08907.1"/>
    <property type="molecule type" value="Genomic_DNA"/>
</dbReference>
<organism evidence="7 8">
    <name type="scientific">Ureibacillus chungkukjangi</name>
    <dbReference type="NCBI Taxonomy" id="1202712"/>
    <lineage>
        <taxon>Bacteria</taxon>
        <taxon>Bacillati</taxon>
        <taxon>Bacillota</taxon>
        <taxon>Bacilli</taxon>
        <taxon>Bacillales</taxon>
        <taxon>Caryophanaceae</taxon>
        <taxon>Ureibacillus</taxon>
    </lineage>
</organism>
<evidence type="ECO:0000256" key="3">
    <source>
        <dbReference type="ARBA" id="ARBA00022448"/>
    </source>
</evidence>
<protein>
    <submittedName>
        <fullName evidence="7">Oligopeptide transport system substrate-binding protein</fullName>
    </submittedName>
</protein>
<dbReference type="InterPro" id="IPR000914">
    <property type="entry name" value="SBP_5_dom"/>
</dbReference>
<comment type="subcellular location">
    <subcellularLocation>
        <location evidence="1">Cell membrane</location>
        <topology evidence="1">Lipid-anchor</topology>
    </subcellularLocation>
</comment>
<reference evidence="7 8" key="1">
    <citation type="submission" date="2018-06" db="EMBL/GenBank/DDBJ databases">
        <title>Genomic Encyclopedia of Archaeal and Bacterial Type Strains, Phase II (KMG-II): from individual species to whole genera.</title>
        <authorList>
            <person name="Goeker M."/>
        </authorList>
    </citation>
    <scope>NUCLEOTIDE SEQUENCE [LARGE SCALE GENOMIC DNA]</scope>
    <source>
        <strain evidence="7 8">KACC 16626</strain>
    </source>
</reference>